<organism evidence="2 3">
    <name type="scientific">Rhodococcus triatomae</name>
    <dbReference type="NCBI Taxonomy" id="300028"/>
    <lineage>
        <taxon>Bacteria</taxon>
        <taxon>Bacillati</taxon>
        <taxon>Actinomycetota</taxon>
        <taxon>Actinomycetes</taxon>
        <taxon>Mycobacteriales</taxon>
        <taxon>Nocardiaceae</taxon>
        <taxon>Rhodococcus</taxon>
    </lineage>
</organism>
<dbReference type="Gene3D" id="3.90.25.10">
    <property type="entry name" value="UDP-galactose 4-epimerase, domain 1"/>
    <property type="match status" value="1"/>
</dbReference>
<gene>
    <name evidence="2" type="ORF">SAMN05444695_11464</name>
</gene>
<dbReference type="SUPFAM" id="SSF51735">
    <property type="entry name" value="NAD(P)-binding Rossmann-fold domains"/>
    <property type="match status" value="1"/>
</dbReference>
<dbReference type="Pfam" id="PF13460">
    <property type="entry name" value="NAD_binding_10"/>
    <property type="match status" value="1"/>
</dbReference>
<evidence type="ECO:0000313" key="2">
    <source>
        <dbReference type="EMBL" id="SDI99414.1"/>
    </source>
</evidence>
<feature type="domain" description="NAD(P)-binding" evidence="1">
    <location>
        <begin position="7"/>
        <end position="166"/>
    </location>
</feature>
<evidence type="ECO:0000313" key="3">
    <source>
        <dbReference type="Proteomes" id="UP000183263"/>
    </source>
</evidence>
<dbReference type="Gene3D" id="3.40.50.720">
    <property type="entry name" value="NAD(P)-binding Rossmann-like Domain"/>
    <property type="match status" value="1"/>
</dbReference>
<dbReference type="Proteomes" id="UP000183263">
    <property type="component" value="Unassembled WGS sequence"/>
</dbReference>
<dbReference type="OrthoDB" id="3510772at2"/>
<dbReference type="RefSeq" id="WP_072739579.1">
    <property type="nucleotide sequence ID" value="NZ_CP048813.1"/>
</dbReference>
<name>A0A1G8Q3S2_9NOCA</name>
<reference evidence="2 3" key="1">
    <citation type="submission" date="2016-10" db="EMBL/GenBank/DDBJ databases">
        <authorList>
            <person name="de Groot N.N."/>
        </authorList>
    </citation>
    <scope>NUCLEOTIDE SEQUENCE [LARGE SCALE GENOMIC DNA]</scope>
    <source>
        <strain evidence="2 3">DSM 44892</strain>
    </source>
</reference>
<sequence length="275" mass="29391">MKILVTGATGSVGRLVVDRLLDAGAEDVRALTNDRRRAALPAGVEVVDGYLRRPESLPPAFAGVDRMYLAPAPETAAETMRIARAAGIRHVVDLSGEHESWWGDVTRAVEQSGIAWTHLWAGEFLENDLVWAEQIRRTGRVRDPFPDVVSAPIAMDDIARVAAACLLGDGHEGRTYELTGPRALSRAERLHAVGVAIGVAIDVVPESLDEAVARLEPTMGDSARWYVEEAIGSLRDAPQAATGTVAEVTGAPATDVVEWAAAHSAEFLADNTESD</sequence>
<dbReference type="AlphaFoldDB" id="A0A1G8Q3S2"/>
<proteinExistence type="predicted"/>
<dbReference type="PANTHER" id="PTHR43162:SF1">
    <property type="entry name" value="PRESTALK A DIFFERENTIATION PROTEIN A"/>
    <property type="match status" value="1"/>
</dbReference>
<evidence type="ECO:0000259" key="1">
    <source>
        <dbReference type="Pfam" id="PF13460"/>
    </source>
</evidence>
<dbReference type="EMBL" id="FNDN01000014">
    <property type="protein sequence ID" value="SDI99414.1"/>
    <property type="molecule type" value="Genomic_DNA"/>
</dbReference>
<dbReference type="InterPro" id="IPR016040">
    <property type="entry name" value="NAD(P)-bd_dom"/>
</dbReference>
<dbReference type="InterPro" id="IPR051604">
    <property type="entry name" value="Ergot_Alk_Oxidoreductase"/>
</dbReference>
<accession>A0A1G8Q3S2</accession>
<keyword evidence="3" id="KW-1185">Reference proteome</keyword>
<dbReference type="InterPro" id="IPR036291">
    <property type="entry name" value="NAD(P)-bd_dom_sf"/>
</dbReference>
<dbReference type="PANTHER" id="PTHR43162">
    <property type="match status" value="1"/>
</dbReference>
<protein>
    <submittedName>
        <fullName evidence="2">Uncharacterized conserved protein YbjT, contains NAD(P)-binding and DUF2867 domains</fullName>
    </submittedName>
</protein>